<dbReference type="PANTHER" id="PTHR45785">
    <property type="entry name" value="COMPLEMENT FACTOR H-RELATED"/>
    <property type="match status" value="1"/>
</dbReference>
<keyword evidence="7" id="KW-1185">Reference proteome</keyword>
<comment type="caution">
    <text evidence="4">Lacks conserved residue(s) required for the propagation of feature annotation.</text>
</comment>
<evidence type="ECO:0000256" key="4">
    <source>
        <dbReference type="PROSITE-ProRule" id="PRU00302"/>
    </source>
</evidence>
<dbReference type="PANTHER" id="PTHR45785:SF3">
    <property type="entry name" value="COAGULATION FACTOR XIII B CHAIN"/>
    <property type="match status" value="1"/>
</dbReference>
<protein>
    <recommendedName>
        <fullName evidence="5">Sushi domain-containing protein</fullName>
    </recommendedName>
</protein>
<dbReference type="CDD" id="cd00033">
    <property type="entry name" value="CCP"/>
    <property type="match status" value="1"/>
</dbReference>
<evidence type="ECO:0000313" key="6">
    <source>
        <dbReference type="Ensembl" id="ENSLLTP00000021985.1"/>
    </source>
</evidence>
<keyword evidence="1 4" id="KW-0768">Sushi</keyword>
<sequence>MKWVEEGIFSISSYLTVNAFLLDKACDFPNIENGRIALYYYSFKNYYFPMKKGKKLSYTCLAGYSAETGSQNGRVNCTNEGWTPVPKCYKKCVQPTLDNGVFSDTKLSYDIWESLKYSCHSGYQTPEGKRDASIQCLQDGWSVQPQCMEETQQKKCSVRFEGGLLFPNVLVSKFTGLCFRQNQHS</sequence>
<dbReference type="FunFam" id="2.10.70.10:FF:000054">
    <property type="entry name" value="Complement inhibitory factor H"/>
    <property type="match status" value="1"/>
</dbReference>
<dbReference type="Ensembl" id="ENSLLTT00000022800.1">
    <property type="protein sequence ID" value="ENSLLTP00000021985.1"/>
    <property type="gene ID" value="ENSLLTG00000016383.1"/>
</dbReference>
<proteinExistence type="predicted"/>
<dbReference type="Proteomes" id="UP000694406">
    <property type="component" value="Unplaced"/>
</dbReference>
<dbReference type="Pfam" id="PF00084">
    <property type="entry name" value="Sushi"/>
    <property type="match status" value="2"/>
</dbReference>
<accession>A0A8C5SX59</accession>
<evidence type="ECO:0000256" key="3">
    <source>
        <dbReference type="ARBA" id="ARBA00023157"/>
    </source>
</evidence>
<dbReference type="SUPFAM" id="SSF57535">
    <property type="entry name" value="Complement control module/SCR domain"/>
    <property type="match status" value="2"/>
</dbReference>
<evidence type="ECO:0000256" key="1">
    <source>
        <dbReference type="ARBA" id="ARBA00022659"/>
    </source>
</evidence>
<dbReference type="AlphaFoldDB" id="A0A8C5SX59"/>
<keyword evidence="3" id="KW-1015">Disulfide bond</keyword>
<dbReference type="InterPro" id="IPR000436">
    <property type="entry name" value="Sushi_SCR_CCP_dom"/>
</dbReference>
<dbReference type="GeneTree" id="ENSGT00940000154967"/>
<evidence type="ECO:0000313" key="7">
    <source>
        <dbReference type="Proteomes" id="UP000694406"/>
    </source>
</evidence>
<dbReference type="SMART" id="SM00032">
    <property type="entry name" value="CCP"/>
    <property type="match status" value="2"/>
</dbReference>
<keyword evidence="2" id="KW-0732">Signal</keyword>
<reference evidence="6" key="1">
    <citation type="submission" date="2025-08" db="UniProtKB">
        <authorList>
            <consortium name="Ensembl"/>
        </authorList>
    </citation>
    <scope>IDENTIFICATION</scope>
</reference>
<dbReference type="PROSITE" id="PS50923">
    <property type="entry name" value="SUSHI"/>
    <property type="match status" value="1"/>
</dbReference>
<name>A0A8C5SX59_LATLA</name>
<feature type="domain" description="Sushi" evidence="5">
    <location>
        <begin position="90"/>
        <end position="149"/>
    </location>
</feature>
<dbReference type="InterPro" id="IPR035976">
    <property type="entry name" value="Sushi/SCR/CCP_sf"/>
</dbReference>
<dbReference type="GO" id="GO:0007596">
    <property type="term" value="P:blood coagulation"/>
    <property type="evidence" value="ECO:0007669"/>
    <property type="project" value="TreeGrafter"/>
</dbReference>
<dbReference type="InterPro" id="IPR051503">
    <property type="entry name" value="ComplSys_Reg/VirEntry_Med"/>
</dbReference>
<organism evidence="6 7">
    <name type="scientific">Laticauda laticaudata</name>
    <name type="common">Blue-ringed sea krait</name>
    <name type="synonym">Blue-lipped sea krait</name>
    <dbReference type="NCBI Taxonomy" id="8630"/>
    <lineage>
        <taxon>Eukaryota</taxon>
        <taxon>Metazoa</taxon>
        <taxon>Chordata</taxon>
        <taxon>Craniata</taxon>
        <taxon>Vertebrata</taxon>
        <taxon>Euteleostomi</taxon>
        <taxon>Lepidosauria</taxon>
        <taxon>Squamata</taxon>
        <taxon>Bifurcata</taxon>
        <taxon>Unidentata</taxon>
        <taxon>Episquamata</taxon>
        <taxon>Toxicofera</taxon>
        <taxon>Serpentes</taxon>
        <taxon>Colubroidea</taxon>
        <taxon>Elapidae</taxon>
        <taxon>Laticaudinae</taxon>
        <taxon>Laticauda</taxon>
    </lineage>
</organism>
<dbReference type="Gene3D" id="2.10.70.10">
    <property type="entry name" value="Complement Module, domain 1"/>
    <property type="match status" value="2"/>
</dbReference>
<evidence type="ECO:0000259" key="5">
    <source>
        <dbReference type="PROSITE" id="PS50923"/>
    </source>
</evidence>
<reference evidence="6" key="2">
    <citation type="submission" date="2025-09" db="UniProtKB">
        <authorList>
            <consortium name="Ensembl"/>
        </authorList>
    </citation>
    <scope>IDENTIFICATION</scope>
</reference>
<evidence type="ECO:0000256" key="2">
    <source>
        <dbReference type="ARBA" id="ARBA00022729"/>
    </source>
</evidence>